<accession>A0A558CSV4</accession>
<name>A0A558CSV4_9GAMM</name>
<gene>
    <name evidence="2" type="ORF">FHK82_14945</name>
</gene>
<reference evidence="2 3" key="1">
    <citation type="submission" date="2019-07" db="EMBL/GenBank/DDBJ databases">
        <title>The pathways for chlorine oxyanion respiration interact through the shared metabolite chlorate.</title>
        <authorList>
            <person name="Barnum T.P."/>
            <person name="Cheng Y."/>
            <person name="Hill K.A."/>
            <person name="Lucas L.N."/>
            <person name="Carlson H.K."/>
            <person name="Coates J.D."/>
        </authorList>
    </citation>
    <scope>NUCLEOTIDE SEQUENCE [LARGE SCALE GENOMIC DNA]</scope>
    <source>
        <strain evidence="2">BK-3</strain>
    </source>
</reference>
<dbReference type="EMBL" id="VMRY01000084">
    <property type="protein sequence ID" value="TVT51762.1"/>
    <property type="molecule type" value="Genomic_DNA"/>
</dbReference>
<proteinExistence type="predicted"/>
<feature type="signal peptide" evidence="1">
    <location>
        <begin position="1"/>
        <end position="18"/>
    </location>
</feature>
<protein>
    <submittedName>
        <fullName evidence="2">Cytochrome C</fullName>
    </submittedName>
</protein>
<dbReference type="Pfam" id="PF09626">
    <property type="entry name" value="DHC"/>
    <property type="match status" value="1"/>
</dbReference>
<dbReference type="Proteomes" id="UP000317355">
    <property type="component" value="Unassembled WGS sequence"/>
</dbReference>
<dbReference type="AlphaFoldDB" id="A0A558CSV4"/>
<evidence type="ECO:0000313" key="3">
    <source>
        <dbReference type="Proteomes" id="UP000317355"/>
    </source>
</evidence>
<feature type="chain" id="PRO_5022182212" evidence="1">
    <location>
        <begin position="19"/>
        <end position="182"/>
    </location>
</feature>
<keyword evidence="1" id="KW-0732">Signal</keyword>
<comment type="caution">
    <text evidence="2">The sequence shown here is derived from an EMBL/GenBank/DDBJ whole genome shotgun (WGS) entry which is preliminary data.</text>
</comment>
<evidence type="ECO:0000256" key="1">
    <source>
        <dbReference type="SAM" id="SignalP"/>
    </source>
</evidence>
<evidence type="ECO:0000313" key="2">
    <source>
        <dbReference type="EMBL" id="TVT51762.1"/>
    </source>
</evidence>
<organism evidence="2 3">
    <name type="scientific">Sedimenticola thiotaurini</name>
    <dbReference type="NCBI Taxonomy" id="1543721"/>
    <lineage>
        <taxon>Bacteria</taxon>
        <taxon>Pseudomonadati</taxon>
        <taxon>Pseudomonadota</taxon>
        <taxon>Gammaproteobacteria</taxon>
        <taxon>Chromatiales</taxon>
        <taxon>Sedimenticolaceae</taxon>
        <taxon>Sedimenticola</taxon>
    </lineage>
</organism>
<dbReference type="InterPro" id="IPR018588">
    <property type="entry name" value="Dihaem_cytochrome-c"/>
</dbReference>
<sequence>MVSLVTVALLTLTGAALSSDDNGDRSMFSWLKQAKQGIDPLDSQLYTKECGSCHFPYQPGLLPATSWETIISNLDNHFGENAELAEDDLNTIRNFLLNKAAGRSNYGLPNKIMAAQGDRPLPLRITEMRYFLHEHSDIPKRMVQDNPKVKSFSNCDSCHQSAKQGLYDEHDVNIPGFGRQGD</sequence>